<name>A0A7L6N7J0_9MOLU</name>
<dbReference type="EMBL" id="CP051151">
    <property type="protein sequence ID" value="QLY40504.1"/>
    <property type="molecule type" value="Genomic_DNA"/>
</dbReference>
<feature type="transmembrane region" description="Helical" evidence="2">
    <location>
        <begin position="93"/>
        <end position="109"/>
    </location>
</feature>
<proteinExistence type="predicted"/>
<feature type="transmembrane region" description="Helical" evidence="2">
    <location>
        <begin position="157"/>
        <end position="174"/>
    </location>
</feature>
<feature type="transmembrane region" description="Helical" evidence="2">
    <location>
        <begin position="121"/>
        <end position="145"/>
    </location>
</feature>
<reference evidence="3 4" key="1">
    <citation type="submission" date="2020-04" db="EMBL/GenBank/DDBJ databases">
        <authorList>
            <person name="Zheng R.K."/>
            <person name="Sun C.M."/>
        </authorList>
    </citation>
    <scope>NUCLEOTIDE SEQUENCE [LARGE SCALE GENOMIC DNA]</scope>
    <source>
        <strain evidence="4">zrk29</strain>
    </source>
</reference>
<evidence type="ECO:0000313" key="4">
    <source>
        <dbReference type="Proteomes" id="UP000512167"/>
    </source>
</evidence>
<organism evidence="3 4">
    <name type="scientific">Hujiaoplasma nucleasis</name>
    <dbReference type="NCBI Taxonomy" id="2725268"/>
    <lineage>
        <taxon>Bacteria</taxon>
        <taxon>Bacillati</taxon>
        <taxon>Mycoplasmatota</taxon>
        <taxon>Mollicutes</taxon>
        <taxon>Candidatus Izemoplasmatales</taxon>
        <taxon>Hujiaoplasmataceae</taxon>
        <taxon>Hujiaoplasma</taxon>
    </lineage>
</organism>
<evidence type="ECO:0000313" key="3">
    <source>
        <dbReference type="EMBL" id="QLY40504.1"/>
    </source>
</evidence>
<sequence length="187" mass="22802">MDEKNKNDDKKTNEEIRKEIEQLEKLIEKVKEQNKEKKKQKRRPAILRINLAAIYSRNPYINIVISFLINVITVFLITKIIGHLFFDGSYNDLQIMLIILGLTLFEEVYKNYLFKKHMATVIYSVGTIFLLLDMFYFYIIDYIFFDFRWFIDAYHPILFVITFAFFRYIIKFLYKKTDNFINRLNRR</sequence>
<dbReference type="Proteomes" id="UP000512167">
    <property type="component" value="Chromosome"/>
</dbReference>
<keyword evidence="2" id="KW-0472">Membrane</keyword>
<keyword evidence="2" id="KW-0812">Transmembrane</keyword>
<feature type="transmembrane region" description="Helical" evidence="2">
    <location>
        <begin position="60"/>
        <end position="81"/>
    </location>
</feature>
<keyword evidence="1" id="KW-0175">Coiled coil</keyword>
<evidence type="ECO:0000256" key="2">
    <source>
        <dbReference type="SAM" id="Phobius"/>
    </source>
</evidence>
<feature type="coiled-coil region" evidence="1">
    <location>
        <begin position="6"/>
        <end position="43"/>
    </location>
</feature>
<gene>
    <name evidence="3" type="ORF">HF295_06420</name>
</gene>
<evidence type="ECO:0000256" key="1">
    <source>
        <dbReference type="SAM" id="Coils"/>
    </source>
</evidence>
<protein>
    <submittedName>
        <fullName evidence="3">Uncharacterized protein</fullName>
    </submittedName>
</protein>
<dbReference type="KEGG" id="tbk:HF295_06420"/>
<accession>A0A7L6N7J0</accession>
<dbReference type="AlphaFoldDB" id="A0A7L6N7J0"/>
<keyword evidence="2" id="KW-1133">Transmembrane helix</keyword>
<dbReference type="RefSeq" id="WP_312031343.1">
    <property type="nucleotide sequence ID" value="NZ_CP051151.1"/>
</dbReference>
<keyword evidence="4" id="KW-1185">Reference proteome</keyword>